<dbReference type="Proteomes" id="UP000288279">
    <property type="component" value="Unassembled WGS sequence"/>
</dbReference>
<comment type="caution">
    <text evidence="1">The sequence shown here is derived from an EMBL/GenBank/DDBJ whole genome shotgun (WGS) entry which is preliminary data.</text>
</comment>
<keyword evidence="2" id="KW-1185">Reference proteome</keyword>
<gene>
    <name evidence="1" type="ORF">CWI83_10395</name>
</gene>
<evidence type="ECO:0000313" key="2">
    <source>
        <dbReference type="Proteomes" id="UP000288279"/>
    </source>
</evidence>
<evidence type="ECO:0000313" key="1">
    <source>
        <dbReference type="EMBL" id="RUO75531.1"/>
    </source>
</evidence>
<dbReference type="EMBL" id="PIQG01000006">
    <property type="protein sequence ID" value="RUO75531.1"/>
    <property type="molecule type" value="Genomic_DNA"/>
</dbReference>
<accession>A0A432ZC86</accession>
<sequence>MSKSQLQGQAMLEVLIIAAALSLILFIPVNAAQESLIIVIPRVLHEWQQAMLWYWSNRTLQPWSVG</sequence>
<protein>
    <submittedName>
        <fullName evidence="1">Uncharacterized protein</fullName>
    </submittedName>
</protein>
<proteinExistence type="predicted"/>
<name>A0A432ZC86_9GAMM</name>
<dbReference type="AlphaFoldDB" id="A0A432ZC86"/>
<organism evidence="1 2">
    <name type="scientific">Pseudidiomarina taiwanensis</name>
    <dbReference type="NCBI Taxonomy" id="337250"/>
    <lineage>
        <taxon>Bacteria</taxon>
        <taxon>Pseudomonadati</taxon>
        <taxon>Pseudomonadota</taxon>
        <taxon>Gammaproteobacteria</taxon>
        <taxon>Alteromonadales</taxon>
        <taxon>Idiomarinaceae</taxon>
        <taxon>Pseudidiomarina</taxon>
    </lineage>
</organism>
<reference evidence="1 2" key="1">
    <citation type="journal article" date="2011" name="Front. Microbiol.">
        <title>Genomic signatures of strain selection and enhancement in Bacillus atrophaeus var. globigii, a historical biowarfare simulant.</title>
        <authorList>
            <person name="Gibbons H.S."/>
            <person name="Broomall S.M."/>
            <person name="McNew L.A."/>
            <person name="Daligault H."/>
            <person name="Chapman C."/>
            <person name="Bruce D."/>
            <person name="Karavis M."/>
            <person name="Krepps M."/>
            <person name="McGregor P.A."/>
            <person name="Hong C."/>
            <person name="Park K.H."/>
            <person name="Akmal A."/>
            <person name="Feldman A."/>
            <person name="Lin J.S."/>
            <person name="Chang W.E."/>
            <person name="Higgs B.W."/>
            <person name="Demirev P."/>
            <person name="Lindquist J."/>
            <person name="Liem A."/>
            <person name="Fochler E."/>
            <person name="Read T.D."/>
            <person name="Tapia R."/>
            <person name="Johnson S."/>
            <person name="Bishop-Lilly K.A."/>
            <person name="Detter C."/>
            <person name="Han C."/>
            <person name="Sozhamannan S."/>
            <person name="Rosenzweig C.N."/>
            <person name="Skowronski E.W."/>
        </authorList>
    </citation>
    <scope>NUCLEOTIDE SEQUENCE [LARGE SCALE GENOMIC DNA]</scope>
    <source>
        <strain evidence="1 2">PIT1</strain>
    </source>
</reference>
<dbReference type="RefSeq" id="WP_126828740.1">
    <property type="nucleotide sequence ID" value="NZ_PIQG01000006.1"/>
</dbReference>